<protein>
    <submittedName>
        <fullName evidence="1">Uncharacterized protein</fullName>
    </submittedName>
</protein>
<reference evidence="1" key="1">
    <citation type="submission" date="2021-05" db="EMBL/GenBank/DDBJ databases">
        <authorList>
            <person name="Pan Q."/>
            <person name="Jouanno E."/>
            <person name="Zahm M."/>
            <person name="Klopp C."/>
            <person name="Cabau C."/>
            <person name="Louis A."/>
            <person name="Berthelot C."/>
            <person name="Parey E."/>
            <person name="Roest Crollius H."/>
            <person name="Montfort J."/>
            <person name="Robinson-Rechavi M."/>
            <person name="Bouchez O."/>
            <person name="Lampietro C."/>
            <person name="Lopez Roques C."/>
            <person name="Donnadieu C."/>
            <person name="Postlethwait J."/>
            <person name="Bobe J."/>
            <person name="Dillon D."/>
            <person name="Chandos A."/>
            <person name="von Hippel F."/>
            <person name="Guiguen Y."/>
        </authorList>
    </citation>
    <scope>NUCLEOTIDE SEQUENCE</scope>
    <source>
        <strain evidence="1">YG-Jan2019</strain>
    </source>
</reference>
<sequence length="459" mass="51779">MGSDWILSDRRTRRDGSTHPNPEEMSNVQQTRDIDVRSRHSPCACQGKAVYNLKDHVPKGQYDEIVKRRAAEYRKHQIRVNSSSNSLILAPPNTPLQYPIQGFTVAPLQTMLIPGLALHAGKRQNYKVTLSVFSGVLTREGPGEVDKEVKKEITLQSASLSNINVLLGQIAYTSTVYRMRAGDQALIRFEHHEVRFPIRIQQPSVPVLYDTGNDINSRVTIATKTFLRYPELNDLISSIRNYYQEIKIIIADDSLEPQKVTGPNIEQYFMPPAQGWFASRNLAVSQVTTKYFLWVDDDFLFTDETKIESLVEVMEATPELDVVGGTVDGSSYPCFSLVYEEGDGQDGGCLSRHIGVRYQPVPAFPKCSFTGGVVNFFLARTDAVLSVGFDPLLKRVAHSEFFMDGLGRLLVASCSDVSIGHQPRKDNSKYSSFRKQTKNDEEEKLTRHFFKNYLKCVSY</sequence>
<evidence type="ECO:0000313" key="1">
    <source>
        <dbReference type="EMBL" id="KAJ7992189.1"/>
    </source>
</evidence>
<evidence type="ECO:0000313" key="2">
    <source>
        <dbReference type="Proteomes" id="UP001157502"/>
    </source>
</evidence>
<dbReference type="EMBL" id="CM055752">
    <property type="protein sequence ID" value="KAJ7992189.1"/>
    <property type="molecule type" value="Genomic_DNA"/>
</dbReference>
<keyword evidence="2" id="KW-1185">Reference proteome</keyword>
<name>A0ACC2FLB5_DALPE</name>
<comment type="caution">
    <text evidence="1">The sequence shown here is derived from an EMBL/GenBank/DDBJ whole genome shotgun (WGS) entry which is preliminary data.</text>
</comment>
<gene>
    <name evidence="1" type="ORF">DPEC_G00275950</name>
</gene>
<dbReference type="Proteomes" id="UP001157502">
    <property type="component" value="Chromosome 25"/>
</dbReference>
<organism evidence="1 2">
    <name type="scientific">Dallia pectoralis</name>
    <name type="common">Alaska blackfish</name>
    <dbReference type="NCBI Taxonomy" id="75939"/>
    <lineage>
        <taxon>Eukaryota</taxon>
        <taxon>Metazoa</taxon>
        <taxon>Chordata</taxon>
        <taxon>Craniata</taxon>
        <taxon>Vertebrata</taxon>
        <taxon>Euteleostomi</taxon>
        <taxon>Actinopterygii</taxon>
        <taxon>Neopterygii</taxon>
        <taxon>Teleostei</taxon>
        <taxon>Protacanthopterygii</taxon>
        <taxon>Esociformes</taxon>
        <taxon>Umbridae</taxon>
        <taxon>Dallia</taxon>
    </lineage>
</organism>
<accession>A0ACC2FLB5</accession>
<proteinExistence type="predicted"/>